<evidence type="ECO:0000313" key="3">
    <source>
        <dbReference type="Proteomes" id="UP000606396"/>
    </source>
</evidence>
<dbReference type="EMBL" id="JACJTC010000014">
    <property type="protein sequence ID" value="MBD2613432.1"/>
    <property type="molecule type" value="Genomic_DNA"/>
</dbReference>
<dbReference type="RefSeq" id="WP_190950707.1">
    <property type="nucleotide sequence ID" value="NZ_JACJTC010000014.1"/>
</dbReference>
<organism evidence="2 3">
    <name type="scientific">Nostoc punctiforme FACHB-252</name>
    <dbReference type="NCBI Taxonomy" id="1357509"/>
    <lineage>
        <taxon>Bacteria</taxon>
        <taxon>Bacillati</taxon>
        <taxon>Cyanobacteriota</taxon>
        <taxon>Cyanophyceae</taxon>
        <taxon>Nostocales</taxon>
        <taxon>Nostocaceae</taxon>
        <taxon>Nostoc</taxon>
    </lineage>
</organism>
<proteinExistence type="predicted"/>
<keyword evidence="2" id="KW-0808">Transferase</keyword>
<dbReference type="CDD" id="cd02440">
    <property type="entry name" value="AdoMet_MTases"/>
    <property type="match status" value="1"/>
</dbReference>
<dbReference type="Gene3D" id="3.40.50.150">
    <property type="entry name" value="Vaccinia Virus protein VP39"/>
    <property type="match status" value="1"/>
</dbReference>
<dbReference type="GO" id="GO:0008168">
    <property type="term" value="F:methyltransferase activity"/>
    <property type="evidence" value="ECO:0007669"/>
    <property type="project" value="UniProtKB-KW"/>
</dbReference>
<evidence type="ECO:0000313" key="2">
    <source>
        <dbReference type="EMBL" id="MBD2613432.1"/>
    </source>
</evidence>
<evidence type="ECO:0000259" key="1">
    <source>
        <dbReference type="Pfam" id="PF08241"/>
    </source>
</evidence>
<accession>A0ABR8HDH4</accession>
<keyword evidence="3" id="KW-1185">Reference proteome</keyword>
<keyword evidence="2" id="KW-0489">Methyltransferase</keyword>
<dbReference type="GO" id="GO:0032259">
    <property type="term" value="P:methylation"/>
    <property type="evidence" value="ECO:0007669"/>
    <property type="project" value="UniProtKB-KW"/>
</dbReference>
<dbReference type="InterPro" id="IPR013216">
    <property type="entry name" value="Methyltransf_11"/>
</dbReference>
<reference evidence="2 3" key="1">
    <citation type="journal article" date="2020" name="ISME J.">
        <title>Comparative genomics reveals insights into cyanobacterial evolution and habitat adaptation.</title>
        <authorList>
            <person name="Chen M.Y."/>
            <person name="Teng W.K."/>
            <person name="Zhao L."/>
            <person name="Hu C.X."/>
            <person name="Zhou Y.K."/>
            <person name="Han B.P."/>
            <person name="Song L.R."/>
            <person name="Shu W.S."/>
        </authorList>
    </citation>
    <scope>NUCLEOTIDE SEQUENCE [LARGE SCALE GENOMIC DNA]</scope>
    <source>
        <strain evidence="2 3">FACHB-252</strain>
    </source>
</reference>
<comment type="caution">
    <text evidence="2">The sequence shown here is derived from an EMBL/GenBank/DDBJ whole genome shotgun (WGS) entry which is preliminary data.</text>
</comment>
<protein>
    <submittedName>
        <fullName evidence="2">Methyltransferase domain-containing protein</fullName>
    </submittedName>
</protein>
<name>A0ABR8HDH4_NOSPU</name>
<sequence>MNISFYKNLIPVSLRVKYANIKSKFLPFNLPSVETGEINLHLGCGFVIHPKFINVDLLAAPHIHYQISIDKLSPFEDNSVNLIYASHCLEHFPHAKVPKVLSEWFRVLKKGGILRLSVPDFDLLLNIYNKNGNNIDTILGILMGGQDYEHNFHMTTFTNSSVEKLLKRTGFQEIRQWQPNSCEMTTFDDYSVYQHFVRGKYYPVSLNIEAVK</sequence>
<dbReference type="SUPFAM" id="SSF53335">
    <property type="entry name" value="S-adenosyl-L-methionine-dependent methyltransferases"/>
    <property type="match status" value="1"/>
</dbReference>
<dbReference type="Pfam" id="PF08241">
    <property type="entry name" value="Methyltransf_11"/>
    <property type="match status" value="1"/>
</dbReference>
<feature type="domain" description="Methyltransferase type 11" evidence="1">
    <location>
        <begin position="65"/>
        <end position="114"/>
    </location>
</feature>
<dbReference type="Proteomes" id="UP000606396">
    <property type="component" value="Unassembled WGS sequence"/>
</dbReference>
<gene>
    <name evidence="2" type="ORF">H6G94_19505</name>
</gene>
<dbReference type="InterPro" id="IPR029063">
    <property type="entry name" value="SAM-dependent_MTases_sf"/>
</dbReference>